<dbReference type="PATRIC" id="fig|1434108.4.peg.4326"/>
<reference evidence="1 2" key="1">
    <citation type="submission" date="2014-07" db="EMBL/GenBank/DDBJ databases">
        <title>Methanogenic archaea and the global carbon cycle.</title>
        <authorList>
            <person name="Henriksen J.R."/>
            <person name="Luke J."/>
            <person name="Reinhart S."/>
            <person name="Benedict M.N."/>
            <person name="Youngblut N.D."/>
            <person name="Metcalf M.E."/>
            <person name="Whitaker R.J."/>
            <person name="Metcalf W.W."/>
        </authorList>
    </citation>
    <scope>NUCLEOTIDE SEQUENCE [LARGE SCALE GENOMIC DNA]</scope>
    <source>
        <strain evidence="1 2">MS</strain>
    </source>
</reference>
<accession>A0A0E3QZJ0</accession>
<dbReference type="EMBL" id="CP009528">
    <property type="protein sequence ID" value="AKB56430.1"/>
    <property type="molecule type" value="Genomic_DNA"/>
</dbReference>
<organism evidence="1 2">
    <name type="scientific">Methanosarcina barkeri MS</name>
    <dbReference type="NCBI Taxonomy" id="1434108"/>
    <lineage>
        <taxon>Archaea</taxon>
        <taxon>Methanobacteriati</taxon>
        <taxon>Methanobacteriota</taxon>
        <taxon>Stenosarchaea group</taxon>
        <taxon>Methanomicrobia</taxon>
        <taxon>Methanosarcinales</taxon>
        <taxon>Methanosarcinaceae</taxon>
        <taxon>Methanosarcina</taxon>
    </lineage>
</organism>
<dbReference type="AlphaFoldDB" id="A0A0E3QZJ0"/>
<dbReference type="KEGG" id="mby:MSBRM_3432"/>
<keyword evidence="2" id="KW-1185">Reference proteome</keyword>
<protein>
    <submittedName>
        <fullName evidence="1">Uncharacterized protein</fullName>
    </submittedName>
</protein>
<evidence type="ECO:0000313" key="2">
    <source>
        <dbReference type="Proteomes" id="UP000033033"/>
    </source>
</evidence>
<evidence type="ECO:0000313" key="1">
    <source>
        <dbReference type="EMBL" id="AKB56430.1"/>
    </source>
</evidence>
<name>A0A0E3QZJ0_METBA</name>
<gene>
    <name evidence="1" type="ORF">MSBRM_3432</name>
</gene>
<dbReference type="Proteomes" id="UP000033033">
    <property type="component" value="Chromosome"/>
</dbReference>
<dbReference type="HOGENOM" id="CLU_793697_0_0_2"/>
<dbReference type="RefSeq" id="WP_048156580.1">
    <property type="nucleotide sequence ID" value="NZ_CP009528.1"/>
</dbReference>
<dbReference type="GeneID" id="24846777"/>
<sequence length="347" mass="39579">MVKVFEERKLSFSINGEEKIPAIEMVGAIQHIQNIIFHLGDYFYGNTSRPTGDFPQVIKDSCTLFVTNIEMGSVHAEMQIGDSQVGITELGTLGERAICATNELIEALSHKDVSKEELGEIIKDPHRLNKVLKEFYLMWPDPQSKRSLTFGFSGKVEEKLNPEQKEVIQSLLHKPVEEYEKKVFGRVYELRVDKNRRIQIDTPEGPIDCNFTADIEEDIKDIIGNIVTIRGVMKPFKGKFVLSIDSEASIERNPQYYLTSIKRDEIEVKLKEEVPIDIEFEDDYYIASNDDLGLLAVQPKMKLLIEELKGQLNVLWQEYVLVDEEELAPSGKDLREMLISIVGAQNV</sequence>
<proteinExistence type="predicted"/>